<organism evidence="1 2">
    <name type="scientific">Bifidobacterium breve DSM 20213 = JCM 1192</name>
    <dbReference type="NCBI Taxonomy" id="518634"/>
    <lineage>
        <taxon>Bacteria</taxon>
        <taxon>Bacillati</taxon>
        <taxon>Actinomycetota</taxon>
        <taxon>Actinomycetes</taxon>
        <taxon>Bifidobacteriales</taxon>
        <taxon>Bifidobacteriaceae</taxon>
        <taxon>Bifidobacterium</taxon>
    </lineage>
</organism>
<sequence>MLHARHKRHLYGNPPFLTISGILGATVKPVINVMGSLGEANHRKRMQQQFP</sequence>
<protein>
    <submittedName>
        <fullName evidence="1">Uncharacterized protein</fullName>
    </submittedName>
</protein>
<reference evidence="1 2" key="1">
    <citation type="submission" date="2010-02" db="EMBL/GenBank/DDBJ databases">
        <authorList>
            <person name="Weinstock G."/>
            <person name="Sodergren E."/>
            <person name="Clifton S."/>
            <person name="Fulton L."/>
            <person name="Fulton B."/>
            <person name="Courtney L."/>
            <person name="Fronick C."/>
            <person name="Harrison M."/>
            <person name="Strong C."/>
            <person name="Farmer C."/>
            <person name="Delahaunty K."/>
            <person name="Markovic C."/>
            <person name="Hall O."/>
            <person name="Minx P."/>
            <person name="Tomlinson C."/>
            <person name="Mitreva M."/>
            <person name="Nelson J."/>
            <person name="Hou S."/>
            <person name="Wollam A."/>
            <person name="Pepin K.H."/>
            <person name="Johnson M."/>
            <person name="Bhonagiri V."/>
            <person name="Zhang X."/>
            <person name="Suruliraj S."/>
            <person name="Warren W."/>
            <person name="Chinwalla A."/>
            <person name="Mardis E.R."/>
            <person name="Wilson R.K."/>
        </authorList>
    </citation>
    <scope>NUCLEOTIDE SEQUENCE [LARGE SCALE GENOMIC DNA]</scope>
    <source>
        <strain evidence="1 2">DSM 20213</strain>
    </source>
</reference>
<comment type="caution">
    <text evidence="1">The sequence shown here is derived from an EMBL/GenBank/DDBJ whole genome shotgun (WGS) entry which is preliminary data.</text>
</comment>
<accession>D4BNV4</accession>
<dbReference type="EMBL" id="ACCG02000009">
    <property type="protein sequence ID" value="EFE89341.1"/>
    <property type="molecule type" value="Genomic_DNA"/>
</dbReference>
<gene>
    <name evidence="1" type="ORF">BIFBRE_03760</name>
</gene>
<dbReference type="HOGENOM" id="CLU_3096103_0_0_11"/>
<dbReference type="Proteomes" id="UP000003191">
    <property type="component" value="Unassembled WGS sequence"/>
</dbReference>
<evidence type="ECO:0000313" key="1">
    <source>
        <dbReference type="EMBL" id="EFE89341.1"/>
    </source>
</evidence>
<proteinExistence type="predicted"/>
<evidence type="ECO:0000313" key="2">
    <source>
        <dbReference type="Proteomes" id="UP000003191"/>
    </source>
</evidence>
<dbReference type="AlphaFoldDB" id="D4BNV4"/>
<name>D4BNV4_BIFBR</name>
<keyword evidence="2" id="KW-1185">Reference proteome</keyword>